<feature type="active site" description="Nucleophile" evidence="4">
    <location>
        <position position="47"/>
    </location>
</feature>
<dbReference type="PANTHER" id="PTHR14226:SF78">
    <property type="entry name" value="SLR0060 PROTEIN"/>
    <property type="match status" value="1"/>
</dbReference>
<dbReference type="Pfam" id="PF01734">
    <property type="entry name" value="Patatin"/>
    <property type="match status" value="1"/>
</dbReference>
<feature type="short sequence motif" description="DGA/G" evidence="4">
    <location>
        <begin position="198"/>
        <end position="200"/>
    </location>
</feature>
<keyword evidence="7" id="KW-1185">Reference proteome</keyword>
<accession>A0ABT8DX17</accession>
<sequence length="347" mass="37579">MARSKTQRSAVDLALQGGGSHGAFSWGVLDALLEDGRLRFDGVSGTSAGAMNAAVLACGWARGGAEGARAALSRFWQAVSSAPHCWGAAAGPAGAPAWMFNRAQWPGYGMWDAWLRQWSPAQLNPFNLDPLRDIVAAHVDEAALREGPLKVFVTATSVRTGQPRVFSGETLGIDALLASACLPQQARTVVIDGEPFWDGGFSGNPALWPLIYGTRTDDVLLVQINPRVHEGIPQTAVEIADRVNEITFNASLVAELRAITFVQKLLRDRKVDPTRYKQLRMHRIADEAGLAPFDASSKLNTDPRLLRALFELGRGAAQRWLVASLSKIGQESSFDVGEVFLAPRLRR</sequence>
<keyword evidence="3 4" id="KW-0443">Lipid metabolism</keyword>
<comment type="caution">
    <text evidence="6">The sequence shown here is derived from an EMBL/GenBank/DDBJ whole genome shotgun (WGS) entry which is preliminary data.</text>
</comment>
<evidence type="ECO:0000313" key="6">
    <source>
        <dbReference type="EMBL" id="MDN3921604.1"/>
    </source>
</evidence>
<evidence type="ECO:0000259" key="5">
    <source>
        <dbReference type="PROSITE" id="PS51635"/>
    </source>
</evidence>
<dbReference type="InterPro" id="IPR050301">
    <property type="entry name" value="NTE"/>
</dbReference>
<feature type="active site" description="Proton acceptor" evidence="4">
    <location>
        <position position="198"/>
    </location>
</feature>
<feature type="short sequence motif" description="GXSXG" evidence="4">
    <location>
        <begin position="45"/>
        <end position="49"/>
    </location>
</feature>
<keyword evidence="1 4" id="KW-0378">Hydrolase</keyword>
<dbReference type="Gene3D" id="3.40.1090.10">
    <property type="entry name" value="Cytosolic phospholipase A2 catalytic domain"/>
    <property type="match status" value="2"/>
</dbReference>
<proteinExistence type="predicted"/>
<evidence type="ECO:0000256" key="3">
    <source>
        <dbReference type="ARBA" id="ARBA00023098"/>
    </source>
</evidence>
<dbReference type="Proteomes" id="UP001228044">
    <property type="component" value="Unassembled WGS sequence"/>
</dbReference>
<name>A0ABT8DX17_9BURK</name>
<dbReference type="SUPFAM" id="SSF52151">
    <property type="entry name" value="FabD/lysophospholipase-like"/>
    <property type="match status" value="1"/>
</dbReference>
<reference evidence="6 7" key="1">
    <citation type="submission" date="2023-06" db="EMBL/GenBank/DDBJ databases">
        <title>Pelomonas sp. PFR6 16S ribosomal RNA gene Genome sequencing and assembly.</title>
        <authorList>
            <person name="Woo H."/>
        </authorList>
    </citation>
    <scope>NUCLEOTIDE SEQUENCE [LARGE SCALE GENOMIC DNA]</scope>
    <source>
        <strain evidence="6 7">PFR6</strain>
    </source>
</reference>
<dbReference type="EMBL" id="JAUHHC010000004">
    <property type="protein sequence ID" value="MDN3921604.1"/>
    <property type="molecule type" value="Genomic_DNA"/>
</dbReference>
<evidence type="ECO:0000313" key="7">
    <source>
        <dbReference type="Proteomes" id="UP001228044"/>
    </source>
</evidence>
<dbReference type="RefSeq" id="WP_290359924.1">
    <property type="nucleotide sequence ID" value="NZ_JAUHHC010000004.1"/>
</dbReference>
<feature type="domain" description="PNPLA" evidence="5">
    <location>
        <begin position="13"/>
        <end position="211"/>
    </location>
</feature>
<dbReference type="InterPro" id="IPR016035">
    <property type="entry name" value="Acyl_Trfase/lysoPLipase"/>
</dbReference>
<gene>
    <name evidence="6" type="ORF">QWJ38_15020</name>
</gene>
<evidence type="ECO:0000256" key="4">
    <source>
        <dbReference type="PROSITE-ProRule" id="PRU01161"/>
    </source>
</evidence>
<evidence type="ECO:0000256" key="2">
    <source>
        <dbReference type="ARBA" id="ARBA00022963"/>
    </source>
</evidence>
<evidence type="ECO:0000256" key="1">
    <source>
        <dbReference type="ARBA" id="ARBA00022801"/>
    </source>
</evidence>
<dbReference type="PROSITE" id="PS51635">
    <property type="entry name" value="PNPLA"/>
    <property type="match status" value="1"/>
</dbReference>
<organism evidence="6 7">
    <name type="scientific">Roseateles violae</name>
    <dbReference type="NCBI Taxonomy" id="3058042"/>
    <lineage>
        <taxon>Bacteria</taxon>
        <taxon>Pseudomonadati</taxon>
        <taxon>Pseudomonadota</taxon>
        <taxon>Betaproteobacteria</taxon>
        <taxon>Burkholderiales</taxon>
        <taxon>Sphaerotilaceae</taxon>
        <taxon>Roseateles</taxon>
    </lineage>
</organism>
<dbReference type="PANTHER" id="PTHR14226">
    <property type="entry name" value="NEUROPATHY TARGET ESTERASE/SWISS CHEESE D.MELANOGASTER"/>
    <property type="match status" value="1"/>
</dbReference>
<protein>
    <submittedName>
        <fullName evidence="6">Patatin-like phospholipase family protein</fullName>
    </submittedName>
</protein>
<keyword evidence="2 4" id="KW-0442">Lipid degradation</keyword>
<dbReference type="InterPro" id="IPR002641">
    <property type="entry name" value="PNPLA_dom"/>
</dbReference>
<feature type="short sequence motif" description="GXGXXG" evidence="4">
    <location>
        <begin position="17"/>
        <end position="22"/>
    </location>
</feature>